<sequence length="255" mass="28367">MEHTPDGANDLLRGQAQAALAVAGRLGEMLARQRAERLQELQRAANEERRQLEERFEAERAVMRTQLAAVHRPQFWESAQPQDIATHYALAQQWEPFDDMARLSREHMHDEIRDRYDLTPEQFLDGNAASPGAGIDGTREKAAEEQEAQQDSAEAEQQAATVAAGDLQNDTDTENAAAAADELWDSGDRRTQLEDRLMDTFGHTEEGKEAVTAVLTADRDQGTHPRESVRGGHKLITGKKFTNRGSARDREVGLG</sequence>
<dbReference type="EMBL" id="JAROKN010000010">
    <property type="protein sequence ID" value="MDF9277420.1"/>
    <property type="molecule type" value="Genomic_DNA"/>
</dbReference>
<dbReference type="RefSeq" id="WP_277357971.1">
    <property type="nucleotide sequence ID" value="NZ_JAROKN010000010.1"/>
</dbReference>
<proteinExistence type="predicted"/>
<protein>
    <submittedName>
        <fullName evidence="3">Uncharacterized protein</fullName>
    </submittedName>
</protein>
<feature type="compositionally biased region" description="Low complexity" evidence="2">
    <location>
        <begin position="149"/>
        <end position="164"/>
    </location>
</feature>
<feature type="compositionally biased region" description="Basic and acidic residues" evidence="2">
    <location>
        <begin position="246"/>
        <end position="255"/>
    </location>
</feature>
<evidence type="ECO:0000256" key="2">
    <source>
        <dbReference type="SAM" id="MobiDB-lite"/>
    </source>
</evidence>
<keyword evidence="4" id="KW-1185">Reference proteome</keyword>
<keyword evidence="1" id="KW-0175">Coiled coil</keyword>
<comment type="caution">
    <text evidence="3">The sequence shown here is derived from an EMBL/GenBank/DDBJ whole genome shotgun (WGS) entry which is preliminary data.</text>
</comment>
<evidence type="ECO:0000313" key="3">
    <source>
        <dbReference type="EMBL" id="MDF9277420.1"/>
    </source>
</evidence>
<feature type="coiled-coil region" evidence="1">
    <location>
        <begin position="31"/>
        <end position="62"/>
    </location>
</feature>
<feature type="region of interest" description="Disordered" evidence="2">
    <location>
        <begin position="216"/>
        <end position="255"/>
    </location>
</feature>
<gene>
    <name evidence="3" type="ORF">P4U43_06390</name>
</gene>
<reference evidence="3 4" key="1">
    <citation type="journal article" date="2023" name="Int. J. Syst. Evol. Microbiol.">
        <title>Arthrobacter vasquezii sp. nov., isolated from a soil sample from Union Glacier, Antarctica.</title>
        <authorList>
            <person name="Valenzuela-Ibaceta F."/>
            <person name="Carrasco V."/>
            <person name="Lagos-Moraga S."/>
            <person name="Dietz-Vargas C."/>
            <person name="Navarro C.A."/>
            <person name="Perez-Donoso J.M."/>
        </authorList>
    </citation>
    <scope>NUCLEOTIDE SEQUENCE [LARGE SCALE GENOMIC DNA]</scope>
    <source>
        <strain evidence="3 4">EH-1B-1</strain>
    </source>
</reference>
<evidence type="ECO:0000313" key="4">
    <source>
        <dbReference type="Proteomes" id="UP001220456"/>
    </source>
</evidence>
<name>A0ABT6CTM6_9MICC</name>
<feature type="region of interest" description="Disordered" evidence="2">
    <location>
        <begin position="119"/>
        <end position="176"/>
    </location>
</feature>
<evidence type="ECO:0000256" key="1">
    <source>
        <dbReference type="SAM" id="Coils"/>
    </source>
</evidence>
<accession>A0ABT6CTM6</accession>
<organism evidence="3 4">
    <name type="scientific">Arthrobacter vasquezii</name>
    <dbReference type="NCBI Taxonomy" id="2977629"/>
    <lineage>
        <taxon>Bacteria</taxon>
        <taxon>Bacillati</taxon>
        <taxon>Actinomycetota</taxon>
        <taxon>Actinomycetes</taxon>
        <taxon>Micrococcales</taxon>
        <taxon>Micrococcaceae</taxon>
        <taxon>Arthrobacter</taxon>
    </lineage>
</organism>
<dbReference type="Proteomes" id="UP001220456">
    <property type="component" value="Unassembled WGS sequence"/>
</dbReference>
<feature type="compositionally biased region" description="Basic and acidic residues" evidence="2">
    <location>
        <begin position="217"/>
        <end position="230"/>
    </location>
</feature>